<evidence type="ECO:0000256" key="2">
    <source>
        <dbReference type="ARBA" id="ARBA00022840"/>
    </source>
</evidence>
<evidence type="ECO:0000313" key="6">
    <source>
        <dbReference type="Proteomes" id="UP000075578"/>
    </source>
</evidence>
<dbReference type="Pfam" id="PF03477">
    <property type="entry name" value="ATP-cone"/>
    <property type="match status" value="1"/>
</dbReference>
<comment type="caution">
    <text evidence="5">The sequence shown here is derived from an EMBL/GenBank/DDBJ whole genome shotgun (WGS) entry which is preliminary data.</text>
</comment>
<feature type="domain" description="ATP-cone" evidence="4">
    <location>
        <begin position="2"/>
        <end position="115"/>
    </location>
</feature>
<accession>A0A150J6A4</accession>
<dbReference type="InterPro" id="IPR005144">
    <property type="entry name" value="ATP-cone_dom"/>
</dbReference>
<evidence type="ECO:0000256" key="3">
    <source>
        <dbReference type="PROSITE-ProRule" id="PRU00492"/>
    </source>
</evidence>
<evidence type="ECO:0000259" key="4">
    <source>
        <dbReference type="PROSITE" id="PS51161"/>
    </source>
</evidence>
<sequence length="190" mass="21011">MTYVIRSNGKREEFNEEKLLASIMRAASNAGLLEDPRIQAMIKNAISNTVSYAQDKDEIQSKTLKNTILSQLIKIGIQMAIQKFGASQSNDDILTELLNAGLEMPSKRSRANISEDVLSEILNNVLDMYSGNSNSYQSNDILSELLGAGPQTSYRKSNVANDDLSDLLETGMKLANAWMEYNKTSGKPRP</sequence>
<organism evidence="5 6">
    <name type="scientific">Candidatus Methanofastidiosum methylothiophilum</name>
    <dbReference type="NCBI Taxonomy" id="1705564"/>
    <lineage>
        <taxon>Archaea</taxon>
        <taxon>Methanobacteriati</taxon>
        <taxon>Methanobacteriota</taxon>
        <taxon>Stenosarchaea group</taxon>
        <taxon>Candidatus Methanofastidiosia</taxon>
        <taxon>Candidatus Methanofastidiosales</taxon>
        <taxon>Candidatus Methanofastidiosaceae</taxon>
        <taxon>Candidatus Methanofastidiosum</taxon>
    </lineage>
</organism>
<dbReference type="AlphaFoldDB" id="A0A150J6A4"/>
<protein>
    <submittedName>
        <fullName evidence="5">Transcriptional regulator NrdR</fullName>
    </submittedName>
</protein>
<evidence type="ECO:0000313" key="5">
    <source>
        <dbReference type="EMBL" id="KYC52731.1"/>
    </source>
</evidence>
<keyword evidence="2 3" id="KW-0067">ATP-binding</keyword>
<evidence type="ECO:0000256" key="1">
    <source>
        <dbReference type="ARBA" id="ARBA00022741"/>
    </source>
</evidence>
<gene>
    <name evidence="5" type="ORF">AMQ74_00637</name>
</gene>
<dbReference type="GO" id="GO:0005524">
    <property type="term" value="F:ATP binding"/>
    <property type="evidence" value="ECO:0007669"/>
    <property type="project" value="UniProtKB-UniRule"/>
</dbReference>
<dbReference type="EMBL" id="LNGD01000025">
    <property type="protein sequence ID" value="KYC52731.1"/>
    <property type="molecule type" value="Genomic_DNA"/>
</dbReference>
<proteinExistence type="predicted"/>
<keyword evidence="1 3" id="KW-0547">Nucleotide-binding</keyword>
<dbReference type="PROSITE" id="PS51161">
    <property type="entry name" value="ATP_CONE"/>
    <property type="match status" value="1"/>
</dbReference>
<dbReference type="Proteomes" id="UP000075578">
    <property type="component" value="Unassembled WGS sequence"/>
</dbReference>
<reference evidence="5 6" key="1">
    <citation type="journal article" date="2016" name="ISME J.">
        <title>Chasing the elusive Euryarchaeota class WSA2: genomes reveal a uniquely fastidious methyl-reducing methanogen.</title>
        <authorList>
            <person name="Nobu M.K."/>
            <person name="Narihiro T."/>
            <person name="Kuroda K."/>
            <person name="Mei R."/>
            <person name="Liu W.T."/>
        </authorList>
    </citation>
    <scope>NUCLEOTIDE SEQUENCE [LARGE SCALE GENOMIC DNA]</scope>
    <source>
        <strain evidence="5">U1lsi0528_Bin089</strain>
    </source>
</reference>
<name>A0A150J6A4_9EURY</name>